<dbReference type="Proteomes" id="UP000499080">
    <property type="component" value="Unassembled WGS sequence"/>
</dbReference>
<proteinExistence type="predicted"/>
<name>A0A4Y2PMQ5_ARAVE</name>
<protein>
    <submittedName>
        <fullName evidence="1">Uncharacterized protein</fullName>
    </submittedName>
</protein>
<evidence type="ECO:0000313" key="2">
    <source>
        <dbReference type="EMBL" id="GBN52012.1"/>
    </source>
</evidence>
<gene>
    <name evidence="2" type="ORF">AVEN_184522_1</name>
    <name evidence="1" type="ORF">AVEN_8980_1</name>
</gene>
<dbReference type="AlphaFoldDB" id="A0A4Y2PMQ5"/>
<dbReference type="OrthoDB" id="6429372at2759"/>
<evidence type="ECO:0000313" key="3">
    <source>
        <dbReference type="Proteomes" id="UP000499080"/>
    </source>
</evidence>
<reference evidence="1 3" key="1">
    <citation type="journal article" date="2019" name="Sci. Rep.">
        <title>Orb-weaving spider Araneus ventricosus genome elucidates the spidroin gene catalogue.</title>
        <authorList>
            <person name="Kono N."/>
            <person name="Nakamura H."/>
            <person name="Ohtoshi R."/>
            <person name="Moran D.A.P."/>
            <person name="Shinohara A."/>
            <person name="Yoshida Y."/>
            <person name="Fujiwara M."/>
            <person name="Mori M."/>
            <person name="Tomita M."/>
            <person name="Arakawa K."/>
        </authorList>
    </citation>
    <scope>NUCLEOTIDE SEQUENCE [LARGE SCALE GENOMIC DNA]</scope>
</reference>
<dbReference type="EMBL" id="BGPR01294017">
    <property type="protein sequence ID" value="GBN52012.1"/>
    <property type="molecule type" value="Genomic_DNA"/>
</dbReference>
<evidence type="ECO:0000313" key="1">
    <source>
        <dbReference type="EMBL" id="GBN51820.1"/>
    </source>
</evidence>
<comment type="caution">
    <text evidence="1">The sequence shown here is derived from an EMBL/GenBank/DDBJ whole genome shotgun (WGS) entry which is preliminary data.</text>
</comment>
<organism evidence="1 3">
    <name type="scientific">Araneus ventricosus</name>
    <name type="common">Orbweaver spider</name>
    <name type="synonym">Epeira ventricosa</name>
    <dbReference type="NCBI Taxonomy" id="182803"/>
    <lineage>
        <taxon>Eukaryota</taxon>
        <taxon>Metazoa</taxon>
        <taxon>Ecdysozoa</taxon>
        <taxon>Arthropoda</taxon>
        <taxon>Chelicerata</taxon>
        <taxon>Arachnida</taxon>
        <taxon>Araneae</taxon>
        <taxon>Araneomorphae</taxon>
        <taxon>Entelegynae</taxon>
        <taxon>Araneoidea</taxon>
        <taxon>Araneidae</taxon>
        <taxon>Araneus</taxon>
    </lineage>
</organism>
<accession>A0A4Y2PMQ5</accession>
<sequence>MVANFLLVDGYLGIDNAKDLGLAYAQAKADSAKVSMNSDPRSKFLALVVGFVNLSDSLGLFTKEKAPFFAYHFANECFMAAVNYRWF</sequence>
<dbReference type="EMBL" id="BGPR01293924">
    <property type="protein sequence ID" value="GBN51820.1"/>
    <property type="molecule type" value="Genomic_DNA"/>
</dbReference>
<keyword evidence="3" id="KW-1185">Reference proteome</keyword>